<evidence type="ECO:0000313" key="3">
    <source>
        <dbReference type="Proteomes" id="UP000176662"/>
    </source>
</evidence>
<keyword evidence="1" id="KW-1133">Transmembrane helix</keyword>
<dbReference type="AlphaFoldDB" id="A0A1G2DYU0"/>
<name>A0A1G2DYU0_9BACT</name>
<proteinExistence type="predicted"/>
<accession>A0A1G2DYU0</accession>
<protein>
    <recommendedName>
        <fullName evidence="4">Type II secretion system protein GspG C-terminal domain-containing protein</fullName>
    </recommendedName>
</protein>
<gene>
    <name evidence="2" type="ORF">A2Z68_00855</name>
</gene>
<reference evidence="2 3" key="1">
    <citation type="journal article" date="2016" name="Nat. Commun.">
        <title>Thousands of microbial genomes shed light on interconnected biogeochemical processes in an aquifer system.</title>
        <authorList>
            <person name="Anantharaman K."/>
            <person name="Brown C.T."/>
            <person name="Hug L.A."/>
            <person name="Sharon I."/>
            <person name="Castelle C.J."/>
            <person name="Probst A.J."/>
            <person name="Thomas B.C."/>
            <person name="Singh A."/>
            <person name="Wilkins M.J."/>
            <person name="Karaoz U."/>
            <person name="Brodie E.L."/>
            <person name="Williams K.H."/>
            <person name="Hubbard S.S."/>
            <person name="Banfield J.F."/>
        </authorList>
    </citation>
    <scope>NUCLEOTIDE SEQUENCE [LARGE SCALE GENOMIC DNA]</scope>
</reference>
<organism evidence="2 3">
    <name type="scientific">Candidatus Nealsonbacteria bacterium RBG_13_38_11</name>
    <dbReference type="NCBI Taxonomy" id="1801662"/>
    <lineage>
        <taxon>Bacteria</taxon>
        <taxon>Candidatus Nealsoniibacteriota</taxon>
    </lineage>
</organism>
<evidence type="ECO:0008006" key="4">
    <source>
        <dbReference type="Google" id="ProtNLM"/>
    </source>
</evidence>
<evidence type="ECO:0000256" key="1">
    <source>
        <dbReference type="SAM" id="Phobius"/>
    </source>
</evidence>
<sequence>MIEKSKIELITIAIIGSIVLIIVAGTIFTTKSASLFKNARTSTRISHMQTILGAVYMYSIDNQGVFPSCIPAEGFVDVAECTELIPYLRQGQFPLDPEPKAKYMIEYFFKVESKIRIFSTAPEAKGVELIR</sequence>
<comment type="caution">
    <text evidence="2">The sequence shown here is derived from an EMBL/GenBank/DDBJ whole genome shotgun (WGS) entry which is preliminary data.</text>
</comment>
<evidence type="ECO:0000313" key="2">
    <source>
        <dbReference type="EMBL" id="OGZ18542.1"/>
    </source>
</evidence>
<feature type="transmembrane region" description="Helical" evidence="1">
    <location>
        <begin position="7"/>
        <end position="28"/>
    </location>
</feature>
<dbReference type="EMBL" id="MHLX01000030">
    <property type="protein sequence ID" value="OGZ18542.1"/>
    <property type="molecule type" value="Genomic_DNA"/>
</dbReference>
<keyword evidence="1" id="KW-0472">Membrane</keyword>
<keyword evidence="1" id="KW-0812">Transmembrane</keyword>
<dbReference type="Proteomes" id="UP000176662">
    <property type="component" value="Unassembled WGS sequence"/>
</dbReference>